<feature type="transmembrane region" description="Helical" evidence="1">
    <location>
        <begin position="216"/>
        <end position="238"/>
    </location>
</feature>
<accession>A0A6J7RTK5</accession>
<feature type="transmembrane region" description="Helical" evidence="1">
    <location>
        <begin position="12"/>
        <end position="28"/>
    </location>
</feature>
<name>A0A6J7RTK5_9ZZZZ</name>
<reference evidence="4" key="1">
    <citation type="submission" date="2020-05" db="EMBL/GenBank/DDBJ databases">
        <authorList>
            <person name="Chiriac C."/>
            <person name="Salcher M."/>
            <person name="Ghai R."/>
            <person name="Kavagutti S V."/>
        </authorList>
    </citation>
    <scope>NUCLEOTIDE SEQUENCE</scope>
</reference>
<feature type="transmembrane region" description="Helical" evidence="1">
    <location>
        <begin position="307"/>
        <end position="329"/>
    </location>
</feature>
<proteinExistence type="predicted"/>
<evidence type="ECO:0000313" key="4">
    <source>
        <dbReference type="EMBL" id="CAB5032116.1"/>
    </source>
</evidence>
<keyword evidence="1" id="KW-0472">Membrane</keyword>
<feature type="transmembrane region" description="Helical" evidence="1">
    <location>
        <begin position="341"/>
        <end position="364"/>
    </location>
</feature>
<organism evidence="4">
    <name type="scientific">freshwater metagenome</name>
    <dbReference type="NCBI Taxonomy" id="449393"/>
    <lineage>
        <taxon>unclassified sequences</taxon>
        <taxon>metagenomes</taxon>
        <taxon>ecological metagenomes</taxon>
    </lineage>
</organism>
<dbReference type="GO" id="GO:0022857">
    <property type="term" value="F:transmembrane transporter activity"/>
    <property type="evidence" value="ECO:0007669"/>
    <property type="project" value="InterPro"/>
</dbReference>
<evidence type="ECO:0000259" key="2">
    <source>
        <dbReference type="PROSITE" id="PS50850"/>
    </source>
</evidence>
<dbReference type="Pfam" id="PF07690">
    <property type="entry name" value="MFS_1"/>
    <property type="match status" value="1"/>
</dbReference>
<dbReference type="PROSITE" id="PS50850">
    <property type="entry name" value="MFS"/>
    <property type="match status" value="1"/>
</dbReference>
<dbReference type="SUPFAM" id="SSF103473">
    <property type="entry name" value="MFS general substrate transporter"/>
    <property type="match status" value="1"/>
</dbReference>
<dbReference type="InterPro" id="IPR036259">
    <property type="entry name" value="MFS_trans_sf"/>
</dbReference>
<dbReference type="Gene3D" id="1.20.1250.20">
    <property type="entry name" value="MFS general substrate transporter like domains"/>
    <property type="match status" value="1"/>
</dbReference>
<feature type="transmembrane region" description="Helical" evidence="1">
    <location>
        <begin position="137"/>
        <end position="158"/>
    </location>
</feature>
<dbReference type="PANTHER" id="PTHR23523:SF2">
    <property type="entry name" value="2-NITROIMIDAZOLE TRANSPORTER"/>
    <property type="match status" value="1"/>
</dbReference>
<dbReference type="InterPro" id="IPR011701">
    <property type="entry name" value="MFS"/>
</dbReference>
<feature type="domain" description="Major facilitator superfamily (MFS) profile" evidence="2">
    <location>
        <begin position="13"/>
        <end position="396"/>
    </location>
</feature>
<sequence>MATGEHPRLSRTAVIVLSVALVVVAFNLRTTIASLPTLLSDIRRDIPLTGAVAGVLTALPLLCMAWLAPVSSRLTGVVGYPYTTLAALGLITVGSGLRGLSQSAWGLLAATFVAGAGIALLGIVLPAVVKDVFRHHVGMATGAYTAALALGAAVASAASDPLSVAFESWRKSLAWWAIPALVSVVVWLIALRFLPAHHHGGAVDRRPHRLPWRNRTAWLLTLYLTAQASLAYAYVAWLPPAYIERGWSPLAAGSLYGASSVTSVVAVLVFPMLSDRSVGFRTMLMVAVGFTLIGTVWLWLLPDVLPWVSVVIFGIGSGAGFSMGLARVVTYASDAQSSSTLTAMIFLICFSVTAIVPVAIGALHDVTGGFSVPFGLIVIIAIVQLLLASKLTDEHIGTVH</sequence>
<keyword evidence="1" id="KW-1133">Transmembrane helix</keyword>
<feature type="transmembrane region" description="Helical" evidence="1">
    <location>
        <begin position="79"/>
        <end position="97"/>
    </location>
</feature>
<keyword evidence="1" id="KW-0812">Transmembrane</keyword>
<feature type="transmembrane region" description="Helical" evidence="1">
    <location>
        <begin position="103"/>
        <end position="125"/>
    </location>
</feature>
<dbReference type="InterPro" id="IPR052524">
    <property type="entry name" value="MFS_Cyanate_Porter"/>
</dbReference>
<dbReference type="PANTHER" id="PTHR23523">
    <property type="match status" value="1"/>
</dbReference>
<evidence type="ECO:0000313" key="3">
    <source>
        <dbReference type="EMBL" id="CAB4949801.1"/>
    </source>
</evidence>
<dbReference type="AlphaFoldDB" id="A0A6J7RTK5"/>
<gene>
    <name evidence="3" type="ORF">UFOPK3752_01582</name>
    <name evidence="4" type="ORF">UFOPK4150_01099</name>
</gene>
<feature type="transmembrane region" description="Helical" evidence="1">
    <location>
        <begin position="48"/>
        <end position="67"/>
    </location>
</feature>
<dbReference type="InterPro" id="IPR020846">
    <property type="entry name" value="MFS_dom"/>
</dbReference>
<evidence type="ECO:0000256" key="1">
    <source>
        <dbReference type="SAM" id="Phobius"/>
    </source>
</evidence>
<feature type="transmembrane region" description="Helical" evidence="1">
    <location>
        <begin position="282"/>
        <end position="301"/>
    </location>
</feature>
<protein>
    <submittedName>
        <fullName evidence="4">Unannotated protein</fullName>
    </submittedName>
</protein>
<dbReference type="EMBL" id="CAFBND010000071">
    <property type="protein sequence ID" value="CAB4949801.1"/>
    <property type="molecule type" value="Genomic_DNA"/>
</dbReference>
<dbReference type="EMBL" id="CAFBPU010000019">
    <property type="protein sequence ID" value="CAB5032116.1"/>
    <property type="molecule type" value="Genomic_DNA"/>
</dbReference>
<feature type="transmembrane region" description="Helical" evidence="1">
    <location>
        <begin position="250"/>
        <end position="270"/>
    </location>
</feature>
<feature type="transmembrane region" description="Helical" evidence="1">
    <location>
        <begin position="370"/>
        <end position="388"/>
    </location>
</feature>
<feature type="transmembrane region" description="Helical" evidence="1">
    <location>
        <begin position="173"/>
        <end position="195"/>
    </location>
</feature>